<dbReference type="Pfam" id="PF17800">
    <property type="entry name" value="NPL"/>
    <property type="match status" value="1"/>
</dbReference>
<sequence length="300" mass="32643">MADDSSLYFYGLTIRPKRKYTQQVTSSLHISQVALASGVCSILYLKINHRKFAVATLSSAIPQAPLDLNFNDGDRLHFYAVGNGRLSILGYALAVQSPASHVRHTQRMFLNDEDSGDSVDSDRGLTDSYIDISEDNGDSRNTQNALEVDRSTMTGGNKASTAVDTVYELSSDTERPGGSSVHTEELPSTPATEDSDPHTSPGLHIVHDRIECYNTNIRVVHEYLCVNVHGIGNRNIHETYNNADESADEIAIDNAIENVANAEQKDNDDNNADELSAASDANQSPSAKRARLSNASDGEE</sequence>
<evidence type="ECO:0000313" key="4">
    <source>
        <dbReference type="Proteomes" id="UP000295192"/>
    </source>
</evidence>
<evidence type="ECO:0000256" key="1">
    <source>
        <dbReference type="SAM" id="MobiDB-lite"/>
    </source>
</evidence>
<feature type="region of interest" description="Disordered" evidence="1">
    <location>
        <begin position="262"/>
        <end position="300"/>
    </location>
</feature>
<dbReference type="EMBL" id="LSRL02001004">
    <property type="protein sequence ID" value="TDG39501.1"/>
    <property type="molecule type" value="Genomic_DNA"/>
</dbReference>
<feature type="domain" description="Nucleoplasmin-like" evidence="2">
    <location>
        <begin position="9"/>
        <end position="92"/>
    </location>
</feature>
<comment type="caution">
    <text evidence="3">The sequence shown here is derived from an EMBL/GenBank/DDBJ whole genome shotgun (WGS) entry which is preliminary data.</text>
</comment>
<feature type="compositionally biased region" description="Polar residues" evidence="1">
    <location>
        <begin position="139"/>
        <end position="163"/>
    </location>
</feature>
<accession>A0A484AV61</accession>
<gene>
    <name evidence="3" type="ORF">AWZ03_014079</name>
</gene>
<dbReference type="AlphaFoldDB" id="A0A484AV61"/>
<evidence type="ECO:0000313" key="3">
    <source>
        <dbReference type="EMBL" id="TDG39501.1"/>
    </source>
</evidence>
<dbReference type="InterPro" id="IPR041232">
    <property type="entry name" value="NPL"/>
</dbReference>
<reference evidence="3 4" key="1">
    <citation type="journal article" date="2019" name="J. Hered.">
        <title>An Improved Genome Assembly for Drosophila navojoa, the Basal Species in the mojavensis Cluster.</title>
        <authorList>
            <person name="Vanderlinde T."/>
            <person name="Dupim E.G."/>
            <person name="Nazario-Yepiz N.O."/>
            <person name="Carvalho A.B."/>
        </authorList>
    </citation>
    <scope>NUCLEOTIDE SEQUENCE [LARGE SCALE GENOMIC DNA]</scope>
    <source>
        <strain evidence="3">Navoj_Jal97</strain>
        <tissue evidence="3">Whole organism</tissue>
    </source>
</reference>
<evidence type="ECO:0000259" key="2">
    <source>
        <dbReference type="Pfam" id="PF17800"/>
    </source>
</evidence>
<dbReference type="OrthoDB" id="1902587at2759"/>
<dbReference type="Gene3D" id="2.60.120.340">
    <property type="entry name" value="Nucleoplasmin core domain"/>
    <property type="match status" value="1"/>
</dbReference>
<dbReference type="STRING" id="7232.A0A484AV61"/>
<organism evidence="3 4">
    <name type="scientific">Drosophila navojoa</name>
    <name type="common">Fruit fly</name>
    <dbReference type="NCBI Taxonomy" id="7232"/>
    <lineage>
        <taxon>Eukaryota</taxon>
        <taxon>Metazoa</taxon>
        <taxon>Ecdysozoa</taxon>
        <taxon>Arthropoda</taxon>
        <taxon>Hexapoda</taxon>
        <taxon>Insecta</taxon>
        <taxon>Pterygota</taxon>
        <taxon>Neoptera</taxon>
        <taxon>Endopterygota</taxon>
        <taxon>Diptera</taxon>
        <taxon>Brachycera</taxon>
        <taxon>Muscomorpha</taxon>
        <taxon>Ephydroidea</taxon>
        <taxon>Drosophilidae</taxon>
        <taxon>Drosophila</taxon>
    </lineage>
</organism>
<dbReference type="Proteomes" id="UP000295192">
    <property type="component" value="Unassembled WGS sequence"/>
</dbReference>
<keyword evidence="4" id="KW-1185">Reference proteome</keyword>
<proteinExistence type="predicted"/>
<feature type="region of interest" description="Disordered" evidence="1">
    <location>
        <begin position="112"/>
        <end position="202"/>
    </location>
</feature>
<dbReference type="OMA" id="HADSWFY"/>
<name>A0A484AV61_DRONA</name>
<protein>
    <recommendedName>
        <fullName evidence="2">Nucleoplasmin-like domain-containing protein</fullName>
    </recommendedName>
</protein>